<protein>
    <submittedName>
        <fullName evidence="1">Uncharacterized protein</fullName>
    </submittedName>
</protein>
<sequence>MTYETEDLILPMLNLKEPVTIRITENDKYLRLYVGPRDWQFSKETGGCVGAGTGLGCR</sequence>
<gene>
    <name evidence="1" type="ORF">LCGC14_1602760</name>
</gene>
<proteinExistence type="predicted"/>
<dbReference type="EMBL" id="LAZR01012876">
    <property type="protein sequence ID" value="KKM24673.1"/>
    <property type="molecule type" value="Genomic_DNA"/>
</dbReference>
<name>A0A0F9KRC9_9ZZZZ</name>
<dbReference type="AlphaFoldDB" id="A0A0F9KRC9"/>
<evidence type="ECO:0000313" key="1">
    <source>
        <dbReference type="EMBL" id="KKM24673.1"/>
    </source>
</evidence>
<comment type="caution">
    <text evidence="1">The sequence shown here is derived from an EMBL/GenBank/DDBJ whole genome shotgun (WGS) entry which is preliminary data.</text>
</comment>
<accession>A0A0F9KRC9</accession>
<organism evidence="1">
    <name type="scientific">marine sediment metagenome</name>
    <dbReference type="NCBI Taxonomy" id="412755"/>
    <lineage>
        <taxon>unclassified sequences</taxon>
        <taxon>metagenomes</taxon>
        <taxon>ecological metagenomes</taxon>
    </lineage>
</organism>
<reference evidence="1" key="1">
    <citation type="journal article" date="2015" name="Nature">
        <title>Complex archaea that bridge the gap between prokaryotes and eukaryotes.</title>
        <authorList>
            <person name="Spang A."/>
            <person name="Saw J.H."/>
            <person name="Jorgensen S.L."/>
            <person name="Zaremba-Niedzwiedzka K."/>
            <person name="Martijn J."/>
            <person name="Lind A.E."/>
            <person name="van Eijk R."/>
            <person name="Schleper C."/>
            <person name="Guy L."/>
            <person name="Ettema T.J."/>
        </authorList>
    </citation>
    <scope>NUCLEOTIDE SEQUENCE</scope>
</reference>